<reference evidence="11" key="1">
    <citation type="submission" date="2020-12" db="EMBL/GenBank/DDBJ databases">
        <title>Desulfobium dissulfuricans gen. nov., sp. nov., a novel mesophilic, sulfate-reducing bacterium isolated from a deep-sea hydrothermal vent.</title>
        <authorList>
            <person name="Hashimoto Y."/>
            <person name="Tame A."/>
            <person name="Sawayama S."/>
            <person name="Miyazaki J."/>
            <person name="Takai K."/>
            <person name="Nakagawa S."/>
        </authorList>
    </citation>
    <scope>NUCLEOTIDE SEQUENCE</scope>
    <source>
        <strain evidence="11">GF1</strain>
    </source>
</reference>
<evidence type="ECO:0000256" key="1">
    <source>
        <dbReference type="ARBA" id="ARBA00013247"/>
    </source>
</evidence>
<comment type="similarity">
    <text evidence="8">Belongs to the ribose-phosphate pyrophosphokinase family.</text>
</comment>
<evidence type="ECO:0000256" key="8">
    <source>
        <dbReference type="RuleBase" id="RU004324"/>
    </source>
</evidence>
<dbReference type="RefSeq" id="WP_267928053.1">
    <property type="nucleotide sequence ID" value="NZ_AP024233.1"/>
</dbReference>
<evidence type="ECO:0000256" key="4">
    <source>
        <dbReference type="ARBA" id="ARBA00022741"/>
    </source>
</evidence>
<dbReference type="InterPro" id="IPR029057">
    <property type="entry name" value="PRTase-like"/>
</dbReference>
<dbReference type="GO" id="GO:0005737">
    <property type="term" value="C:cytoplasm"/>
    <property type="evidence" value="ECO:0007669"/>
    <property type="project" value="TreeGrafter"/>
</dbReference>
<protein>
    <recommendedName>
        <fullName evidence="1">ribose-phosphate diphosphokinase</fullName>
        <ecNumber evidence="1">2.7.6.1</ecNumber>
    </recommendedName>
</protein>
<dbReference type="NCBIfam" id="TIGR01251">
    <property type="entry name" value="ribP_PPkin"/>
    <property type="match status" value="1"/>
</dbReference>
<dbReference type="GO" id="GO:0006164">
    <property type="term" value="P:purine nucleotide biosynthetic process"/>
    <property type="evidence" value="ECO:0007669"/>
    <property type="project" value="TreeGrafter"/>
</dbReference>
<dbReference type="SUPFAM" id="SSF53271">
    <property type="entry name" value="PRTase-like"/>
    <property type="match status" value="2"/>
</dbReference>
<dbReference type="Pfam" id="PF00156">
    <property type="entry name" value="Pribosyltran"/>
    <property type="match status" value="1"/>
</dbReference>
<keyword evidence="4" id="KW-0547">Nucleotide-binding</keyword>
<evidence type="ECO:0000313" key="12">
    <source>
        <dbReference type="Proteomes" id="UP001063350"/>
    </source>
</evidence>
<feature type="domain" description="Phosphoribosyltransferase" evidence="9">
    <location>
        <begin position="153"/>
        <end position="250"/>
    </location>
</feature>
<dbReference type="KEGG" id="ddu:GF1_05040"/>
<evidence type="ECO:0000256" key="2">
    <source>
        <dbReference type="ARBA" id="ARBA00022679"/>
    </source>
</evidence>
<comment type="catalytic activity">
    <reaction evidence="7">
        <text>D-ribose 5-phosphate + ATP = 5-phospho-alpha-D-ribose 1-diphosphate + AMP + H(+)</text>
        <dbReference type="Rhea" id="RHEA:15609"/>
        <dbReference type="ChEBI" id="CHEBI:15378"/>
        <dbReference type="ChEBI" id="CHEBI:30616"/>
        <dbReference type="ChEBI" id="CHEBI:58017"/>
        <dbReference type="ChEBI" id="CHEBI:78346"/>
        <dbReference type="ChEBI" id="CHEBI:456215"/>
        <dbReference type="EC" id="2.7.6.1"/>
    </reaction>
</comment>
<dbReference type="GO" id="GO:0000287">
    <property type="term" value="F:magnesium ion binding"/>
    <property type="evidence" value="ECO:0007669"/>
    <property type="project" value="InterPro"/>
</dbReference>
<accession>A0A915XJN8</accession>
<dbReference type="AlphaFoldDB" id="A0A915XJN8"/>
<name>A0A915XJN8_9BACT</name>
<evidence type="ECO:0000259" key="10">
    <source>
        <dbReference type="Pfam" id="PF13793"/>
    </source>
</evidence>
<dbReference type="GO" id="GO:0005524">
    <property type="term" value="F:ATP binding"/>
    <property type="evidence" value="ECO:0007669"/>
    <property type="project" value="UniProtKB-KW"/>
</dbReference>
<dbReference type="InterPro" id="IPR029099">
    <property type="entry name" value="Pribosyltran_N"/>
</dbReference>
<evidence type="ECO:0000256" key="3">
    <source>
        <dbReference type="ARBA" id="ARBA00022727"/>
    </source>
</evidence>
<organism evidence="11 12">
    <name type="scientific">Desulfolithobacter dissulfuricans</name>
    <dbReference type="NCBI Taxonomy" id="2795293"/>
    <lineage>
        <taxon>Bacteria</taxon>
        <taxon>Pseudomonadati</taxon>
        <taxon>Thermodesulfobacteriota</taxon>
        <taxon>Desulfobulbia</taxon>
        <taxon>Desulfobulbales</taxon>
        <taxon>Desulfobulbaceae</taxon>
        <taxon>Desulfolithobacter</taxon>
    </lineage>
</organism>
<keyword evidence="3 8" id="KW-0545">Nucleotide biosynthesis</keyword>
<dbReference type="InterPro" id="IPR005946">
    <property type="entry name" value="Rib-P_diPkinase"/>
</dbReference>
<dbReference type="GO" id="GO:0002189">
    <property type="term" value="C:ribose phosphate diphosphokinase complex"/>
    <property type="evidence" value="ECO:0007669"/>
    <property type="project" value="TreeGrafter"/>
</dbReference>
<evidence type="ECO:0000256" key="6">
    <source>
        <dbReference type="ARBA" id="ARBA00022840"/>
    </source>
</evidence>
<evidence type="ECO:0000313" key="11">
    <source>
        <dbReference type="EMBL" id="BCO08128.1"/>
    </source>
</evidence>
<evidence type="ECO:0000256" key="5">
    <source>
        <dbReference type="ARBA" id="ARBA00022777"/>
    </source>
</evidence>
<dbReference type="PANTHER" id="PTHR10210:SF32">
    <property type="entry name" value="RIBOSE-PHOSPHATE PYROPHOSPHOKINASE 2"/>
    <property type="match status" value="1"/>
</dbReference>
<feature type="domain" description="Ribose-phosphate pyrophosphokinase N-terminal" evidence="10">
    <location>
        <begin position="9"/>
        <end position="102"/>
    </location>
</feature>
<dbReference type="SMART" id="SM01400">
    <property type="entry name" value="Pribosyltran_N"/>
    <property type="match status" value="1"/>
</dbReference>
<dbReference type="EMBL" id="AP024233">
    <property type="protein sequence ID" value="BCO08128.1"/>
    <property type="molecule type" value="Genomic_DNA"/>
</dbReference>
<dbReference type="GO" id="GO:0004749">
    <property type="term" value="F:ribose phosphate diphosphokinase activity"/>
    <property type="evidence" value="ECO:0007669"/>
    <property type="project" value="UniProtKB-EC"/>
</dbReference>
<dbReference type="PANTHER" id="PTHR10210">
    <property type="entry name" value="RIBOSE-PHOSPHATE DIPHOSPHOKINASE FAMILY MEMBER"/>
    <property type="match status" value="1"/>
</dbReference>
<evidence type="ECO:0000256" key="7">
    <source>
        <dbReference type="ARBA" id="ARBA00049535"/>
    </source>
</evidence>
<keyword evidence="6" id="KW-0067">ATP-binding</keyword>
<dbReference type="CDD" id="cd06223">
    <property type="entry name" value="PRTases_typeI"/>
    <property type="match status" value="1"/>
</dbReference>
<gene>
    <name evidence="11" type="primary">prsA_1</name>
    <name evidence="11" type="ORF">GF1_05040</name>
</gene>
<dbReference type="GO" id="GO:0006015">
    <property type="term" value="P:5-phosphoribose 1-diphosphate biosynthetic process"/>
    <property type="evidence" value="ECO:0007669"/>
    <property type="project" value="TreeGrafter"/>
</dbReference>
<proteinExistence type="inferred from homology"/>
<keyword evidence="5" id="KW-0418">Kinase</keyword>
<dbReference type="EC" id="2.7.6.1" evidence="1"/>
<dbReference type="InterPro" id="IPR000836">
    <property type="entry name" value="PRTase_dom"/>
</dbReference>
<keyword evidence="2" id="KW-0808">Transferase</keyword>
<keyword evidence="12" id="KW-1185">Reference proteome</keyword>
<dbReference type="Gene3D" id="3.40.50.2020">
    <property type="match status" value="2"/>
</dbReference>
<dbReference type="GO" id="GO:0016301">
    <property type="term" value="F:kinase activity"/>
    <property type="evidence" value="ECO:0007669"/>
    <property type="project" value="UniProtKB-KW"/>
</dbReference>
<evidence type="ECO:0000259" key="9">
    <source>
        <dbReference type="Pfam" id="PF00156"/>
    </source>
</evidence>
<sequence length="307" mass="34207">MTYRDNTVLLANQDTIPLARKVAVELQMALTEMERRVFADGEIYHAFPCDISGKDVIIIAVTHTDSAHQELLDLIAGCRFWNAGTVNVIIPYLGYSTMERAKPESGEIPKGITRTRQIFRVRPNYVAFLDLHSEAVLHAHAGDIRTRHIWTESLALEKIRKLGVQNYVLVSPDYGFSKRVARLAGKLGCPHTAANKDRYDTDKTIVSQLSSTVKGRTAIICDDMIRTGGSMLQTVDRCYEAGAVDVMVMATHLVLAADAQEKFKARGIRVIGSDTYPGRTSDDLLDVFSVAPLIAQELTHYLRIESW</sequence>
<dbReference type="Pfam" id="PF13793">
    <property type="entry name" value="Pribosyltran_N"/>
    <property type="match status" value="1"/>
</dbReference>
<dbReference type="Proteomes" id="UP001063350">
    <property type="component" value="Chromosome"/>
</dbReference>